<evidence type="ECO:0000313" key="3">
    <source>
        <dbReference type="EMBL" id="MBT8797451.1"/>
    </source>
</evidence>
<reference evidence="3 4" key="1">
    <citation type="submission" date="2021-03" db="EMBL/GenBank/DDBJ databases">
        <title>Microbacterium pauli sp. nov., isolated from microfiltered milk.</title>
        <authorList>
            <person name="Bellassi P."/>
            <person name="Fontana A."/>
            <person name="Callegari M.L."/>
            <person name="Lorenzo M."/>
            <person name="Cappa F."/>
        </authorList>
    </citation>
    <scope>NUCLEOTIDE SEQUENCE [LARGE SCALE GENOMIC DNA]</scope>
    <source>
        <strain evidence="3 4">DSM 18909</strain>
    </source>
</reference>
<dbReference type="EMBL" id="JAFLHG010000004">
    <property type="protein sequence ID" value="MBT8797451.1"/>
    <property type="molecule type" value="Genomic_DNA"/>
</dbReference>
<accession>A0ABS5XU38</accession>
<dbReference type="RefSeq" id="WP_215486714.1">
    <property type="nucleotide sequence ID" value="NZ_BAAAPJ010000002.1"/>
</dbReference>
<evidence type="ECO:0000313" key="4">
    <source>
        <dbReference type="Proteomes" id="UP000740605"/>
    </source>
</evidence>
<dbReference type="Proteomes" id="UP000740605">
    <property type="component" value="Unassembled WGS sequence"/>
</dbReference>
<feature type="domain" description="SseB protein N-terminal" evidence="2">
    <location>
        <begin position="95"/>
        <end position="200"/>
    </location>
</feature>
<sequence length="343" mass="35615">MALFSRRGTGGDTTPAASDPVEAPEASEGPGASEAPAEPVPQVGISISTFGQGPESARPLADEEPSAALPVTPRAAEAPPEVTQSVPGLPDNVLLQHALRALPADPEPPHIMNVMRQAMQGQLYVRAQGDAQELLAAGRGLNLAITTFQDKRFLLVFSGGESVQASAQAESGGQTSALGQAAYNVLRTAIDSGYDGIYLDHTNEGARLVLPIELVTKAVEQGAPAPFELKNILVRARSEGTVGDVAEILTRVPVWVAGNRDAEGRIGLAEARGDGGIRRLEVYSHPLEVIAMGRGDGPLPLTPEQLGRTLASEPGLTGIVVDPAGPWIELDRDALAPVLALAG</sequence>
<organism evidence="3 4">
    <name type="scientific">Microbacterium flavum</name>
    <dbReference type="NCBI Taxonomy" id="415216"/>
    <lineage>
        <taxon>Bacteria</taxon>
        <taxon>Bacillati</taxon>
        <taxon>Actinomycetota</taxon>
        <taxon>Actinomycetes</taxon>
        <taxon>Micrococcales</taxon>
        <taxon>Microbacteriaceae</taxon>
        <taxon>Microbacterium</taxon>
    </lineage>
</organism>
<dbReference type="InterPro" id="IPR009839">
    <property type="entry name" value="SseB_N"/>
</dbReference>
<proteinExistence type="predicted"/>
<evidence type="ECO:0000259" key="2">
    <source>
        <dbReference type="Pfam" id="PF07179"/>
    </source>
</evidence>
<feature type="region of interest" description="Disordered" evidence="1">
    <location>
        <begin position="1"/>
        <end position="67"/>
    </location>
</feature>
<dbReference type="Pfam" id="PF07179">
    <property type="entry name" value="SseB"/>
    <property type="match status" value="1"/>
</dbReference>
<protein>
    <submittedName>
        <fullName evidence="3">SseB family protein</fullName>
    </submittedName>
</protein>
<comment type="caution">
    <text evidence="3">The sequence shown here is derived from an EMBL/GenBank/DDBJ whole genome shotgun (WGS) entry which is preliminary data.</text>
</comment>
<evidence type="ECO:0000256" key="1">
    <source>
        <dbReference type="SAM" id="MobiDB-lite"/>
    </source>
</evidence>
<name>A0ABS5XU38_9MICO</name>
<gene>
    <name evidence="3" type="ORF">J0P97_05130</name>
</gene>
<keyword evidence="4" id="KW-1185">Reference proteome</keyword>